<proteinExistence type="predicted"/>
<feature type="compositionally biased region" description="Basic and acidic residues" evidence="1">
    <location>
        <begin position="60"/>
        <end position="69"/>
    </location>
</feature>
<dbReference type="AlphaFoldDB" id="A0A0A9CDU3"/>
<evidence type="ECO:0000313" key="2">
    <source>
        <dbReference type="EMBL" id="JAD73756.1"/>
    </source>
</evidence>
<evidence type="ECO:0000256" key="1">
    <source>
        <dbReference type="SAM" id="MobiDB-lite"/>
    </source>
</evidence>
<reference evidence="2" key="2">
    <citation type="journal article" date="2015" name="Data Brief">
        <title>Shoot transcriptome of the giant reed, Arundo donax.</title>
        <authorList>
            <person name="Barrero R.A."/>
            <person name="Guerrero F.D."/>
            <person name="Moolhuijzen P."/>
            <person name="Goolsby J.A."/>
            <person name="Tidwell J."/>
            <person name="Bellgard S.E."/>
            <person name="Bellgard M.I."/>
        </authorList>
    </citation>
    <scope>NUCLEOTIDE SEQUENCE</scope>
    <source>
        <tissue evidence="2">Shoot tissue taken approximately 20 cm above the soil surface</tissue>
    </source>
</reference>
<accession>A0A0A9CDU3</accession>
<feature type="region of interest" description="Disordered" evidence="1">
    <location>
        <begin position="21"/>
        <end position="69"/>
    </location>
</feature>
<feature type="compositionally biased region" description="Gly residues" evidence="1">
    <location>
        <begin position="36"/>
        <end position="58"/>
    </location>
</feature>
<sequence length="98" mass="10123">MSDEQMYVTLGLRVEDEKVQKAAQEDAVEGDAQGVGAQGGAAQGVGAQGGAAQGGGSAGDDTHDATIPVEDRVPLQIIYDKDNLKFKPGTMCPQYEGI</sequence>
<organism evidence="2">
    <name type="scientific">Arundo donax</name>
    <name type="common">Giant reed</name>
    <name type="synonym">Donax arundinaceus</name>
    <dbReference type="NCBI Taxonomy" id="35708"/>
    <lineage>
        <taxon>Eukaryota</taxon>
        <taxon>Viridiplantae</taxon>
        <taxon>Streptophyta</taxon>
        <taxon>Embryophyta</taxon>
        <taxon>Tracheophyta</taxon>
        <taxon>Spermatophyta</taxon>
        <taxon>Magnoliopsida</taxon>
        <taxon>Liliopsida</taxon>
        <taxon>Poales</taxon>
        <taxon>Poaceae</taxon>
        <taxon>PACMAD clade</taxon>
        <taxon>Arundinoideae</taxon>
        <taxon>Arundineae</taxon>
        <taxon>Arundo</taxon>
    </lineage>
</organism>
<protein>
    <submittedName>
        <fullName evidence="2">Uncharacterized protein</fullName>
    </submittedName>
</protein>
<reference evidence="2" key="1">
    <citation type="submission" date="2014-09" db="EMBL/GenBank/DDBJ databases">
        <authorList>
            <person name="Magalhaes I.L.F."/>
            <person name="Oliveira U."/>
            <person name="Santos F.R."/>
            <person name="Vidigal T.H.D.A."/>
            <person name="Brescovit A.D."/>
            <person name="Santos A.J."/>
        </authorList>
    </citation>
    <scope>NUCLEOTIDE SEQUENCE</scope>
    <source>
        <tissue evidence="2">Shoot tissue taken approximately 20 cm above the soil surface</tissue>
    </source>
</reference>
<name>A0A0A9CDU3_ARUDO</name>
<dbReference type="EMBL" id="GBRH01224139">
    <property type="protein sequence ID" value="JAD73756.1"/>
    <property type="molecule type" value="Transcribed_RNA"/>
</dbReference>